<feature type="signal peptide" evidence="5">
    <location>
        <begin position="1"/>
        <end position="29"/>
    </location>
</feature>
<dbReference type="EMBL" id="JADQTO010000003">
    <property type="protein sequence ID" value="MBG0561371.1"/>
    <property type="molecule type" value="Genomic_DNA"/>
</dbReference>
<evidence type="ECO:0000256" key="4">
    <source>
        <dbReference type="SAM" id="MobiDB-lite"/>
    </source>
</evidence>
<feature type="domain" description="Fibronectin type-III" evidence="6">
    <location>
        <begin position="309"/>
        <end position="394"/>
    </location>
</feature>
<proteinExistence type="predicted"/>
<keyword evidence="5" id="KW-0732">Signal</keyword>
<dbReference type="Pfam" id="PF00041">
    <property type="entry name" value="fn3"/>
    <property type="match status" value="1"/>
</dbReference>
<feature type="chain" id="PRO_5037642247" evidence="5">
    <location>
        <begin position="30"/>
        <end position="494"/>
    </location>
</feature>
<dbReference type="AlphaFoldDB" id="A0A931C795"/>
<dbReference type="SUPFAM" id="SSF49265">
    <property type="entry name" value="Fibronectin type III"/>
    <property type="match status" value="2"/>
</dbReference>
<keyword evidence="3" id="KW-0119">Carbohydrate metabolism</keyword>
<dbReference type="Proteomes" id="UP000598146">
    <property type="component" value="Unassembled WGS sequence"/>
</dbReference>
<gene>
    <name evidence="7" type="ORF">I4J89_07840</name>
</gene>
<accession>A0A931C795</accession>
<keyword evidence="1" id="KW-0677">Repeat</keyword>
<dbReference type="InterPro" id="IPR013783">
    <property type="entry name" value="Ig-like_fold"/>
</dbReference>
<protein>
    <submittedName>
        <fullName evidence="7">Fibronectin type III domain-containing protein</fullName>
    </submittedName>
</protein>
<name>A0A931C795_9ACTN</name>
<dbReference type="PANTHER" id="PTHR46708:SF2">
    <property type="entry name" value="FIBRONECTIN TYPE-III DOMAIN-CONTAINING PROTEIN"/>
    <property type="match status" value="1"/>
</dbReference>
<evidence type="ECO:0000256" key="3">
    <source>
        <dbReference type="ARBA" id="ARBA00023326"/>
    </source>
</evidence>
<organism evidence="7 8">
    <name type="scientific">Actinoplanes aureus</name>
    <dbReference type="NCBI Taxonomy" id="2792083"/>
    <lineage>
        <taxon>Bacteria</taxon>
        <taxon>Bacillati</taxon>
        <taxon>Actinomycetota</taxon>
        <taxon>Actinomycetes</taxon>
        <taxon>Micromonosporales</taxon>
        <taxon>Micromonosporaceae</taxon>
        <taxon>Actinoplanes</taxon>
    </lineage>
</organism>
<keyword evidence="2" id="KW-0378">Hydrolase</keyword>
<evidence type="ECO:0000313" key="7">
    <source>
        <dbReference type="EMBL" id="MBG0561371.1"/>
    </source>
</evidence>
<dbReference type="PANTHER" id="PTHR46708">
    <property type="entry name" value="TENASCIN"/>
    <property type="match status" value="1"/>
</dbReference>
<feature type="compositionally biased region" description="Low complexity" evidence="4">
    <location>
        <begin position="390"/>
        <end position="399"/>
    </location>
</feature>
<sequence>MSPSLRRRGAVLLITAVAAVAGTAVPASAAPSGPATPVTLWASTLGTGISLTWEQPRSGSPATSFRVYENDSVVARVSTTAAHLEVPFGSSHTYTVAAVDHRGRESARTAPASGRSWLYGYNPECMPVSGVPITVTEVTATAISVSWSRHSLGGDLELRVDGQSLGWTSSTGARVGGLAPGTDHHVVLYRLNRCHTGGGGVVPVASTTVTTAAGGATPPQAPSGLTVTGRTDSTIGLAWTAPPGPRPARYAVYDGATLVAVTSTTTVTVDRLHHATWHRFTVAALDAAGNESAHSAAATAGTETCLSEPPRPVALTATAVSSSSVRLSWTLEAAATSYTVFDRGVAVATTRYPQVVLTGLPPASEHAYRVVATLAQGCGESPRSRRAEITTPGGPAARPAAPATLAVTGNVPGSWPSGAQLTLTWSASAGGEQPAGYRVYEGAAVVGETGGTSLTLPVGAATTHEYVVVAVDAAGNESAPSPRVTVQAMYMPPP</sequence>
<evidence type="ECO:0000256" key="5">
    <source>
        <dbReference type="SAM" id="SignalP"/>
    </source>
</evidence>
<dbReference type="Gene3D" id="2.60.40.10">
    <property type="entry name" value="Immunoglobulins"/>
    <property type="match status" value="4"/>
</dbReference>
<dbReference type="InterPro" id="IPR003961">
    <property type="entry name" value="FN3_dom"/>
</dbReference>
<feature type="region of interest" description="Disordered" evidence="4">
    <location>
        <begin position="379"/>
        <end position="399"/>
    </location>
</feature>
<dbReference type="GO" id="GO:0016798">
    <property type="term" value="F:hydrolase activity, acting on glycosyl bonds"/>
    <property type="evidence" value="ECO:0007669"/>
    <property type="project" value="UniProtKB-KW"/>
</dbReference>
<keyword evidence="3" id="KW-0624">Polysaccharide degradation</keyword>
<comment type="caution">
    <text evidence="7">The sequence shown here is derived from an EMBL/GenBank/DDBJ whole genome shotgun (WGS) entry which is preliminary data.</text>
</comment>
<evidence type="ECO:0000259" key="6">
    <source>
        <dbReference type="PROSITE" id="PS50853"/>
    </source>
</evidence>
<keyword evidence="8" id="KW-1185">Reference proteome</keyword>
<dbReference type="GO" id="GO:0000272">
    <property type="term" value="P:polysaccharide catabolic process"/>
    <property type="evidence" value="ECO:0007669"/>
    <property type="project" value="UniProtKB-KW"/>
</dbReference>
<dbReference type="CDD" id="cd00063">
    <property type="entry name" value="FN3"/>
    <property type="match status" value="1"/>
</dbReference>
<feature type="domain" description="Fibronectin type-III" evidence="6">
    <location>
        <begin position="221"/>
        <end position="305"/>
    </location>
</feature>
<dbReference type="InterPro" id="IPR050991">
    <property type="entry name" value="ECM_Regulatory_Proteins"/>
</dbReference>
<dbReference type="RefSeq" id="WP_196413163.1">
    <property type="nucleotide sequence ID" value="NZ_JADQTO010000003.1"/>
</dbReference>
<dbReference type="SMART" id="SM00060">
    <property type="entry name" value="FN3"/>
    <property type="match status" value="5"/>
</dbReference>
<evidence type="ECO:0000256" key="2">
    <source>
        <dbReference type="ARBA" id="ARBA00023295"/>
    </source>
</evidence>
<evidence type="ECO:0000313" key="8">
    <source>
        <dbReference type="Proteomes" id="UP000598146"/>
    </source>
</evidence>
<dbReference type="PROSITE" id="PS50853">
    <property type="entry name" value="FN3"/>
    <property type="match status" value="2"/>
</dbReference>
<reference evidence="7" key="1">
    <citation type="submission" date="2020-11" db="EMBL/GenBank/DDBJ databases">
        <title>Isolation and identification of active actinomycetes.</title>
        <authorList>
            <person name="Sun X."/>
        </authorList>
    </citation>
    <scope>NUCLEOTIDE SEQUENCE</scope>
    <source>
        <strain evidence="7">NEAU-A11</strain>
    </source>
</reference>
<evidence type="ECO:0000256" key="1">
    <source>
        <dbReference type="ARBA" id="ARBA00022737"/>
    </source>
</evidence>
<keyword evidence="2" id="KW-0326">Glycosidase</keyword>
<dbReference type="InterPro" id="IPR036116">
    <property type="entry name" value="FN3_sf"/>
</dbReference>